<gene>
    <name evidence="12" type="primary">htpX</name>
    <name evidence="14" type="ORF">COU88_00495</name>
</gene>
<feature type="domain" description="Peptidase M48" evidence="13">
    <location>
        <begin position="82"/>
        <end position="298"/>
    </location>
</feature>
<comment type="subcellular location">
    <subcellularLocation>
        <location evidence="1 12">Cell membrane</location>
        <topology evidence="1 12">Multi-pass membrane protein</topology>
    </subcellularLocation>
</comment>
<dbReference type="EC" id="3.4.24.-" evidence="12"/>
<dbReference type="GO" id="GO:0004222">
    <property type="term" value="F:metalloendopeptidase activity"/>
    <property type="evidence" value="ECO:0007669"/>
    <property type="project" value="UniProtKB-UniRule"/>
</dbReference>
<feature type="binding site" evidence="12">
    <location>
        <position position="220"/>
    </location>
    <ligand>
        <name>Zn(2+)</name>
        <dbReference type="ChEBI" id="CHEBI:29105"/>
        <note>catalytic</note>
    </ligand>
</feature>
<evidence type="ECO:0000256" key="6">
    <source>
        <dbReference type="ARBA" id="ARBA00022723"/>
    </source>
</evidence>
<dbReference type="PANTHER" id="PTHR43221:SF1">
    <property type="entry name" value="PROTEASE HTPX"/>
    <property type="match status" value="1"/>
</dbReference>
<evidence type="ECO:0000259" key="13">
    <source>
        <dbReference type="Pfam" id="PF01435"/>
    </source>
</evidence>
<comment type="caution">
    <text evidence="14">The sequence shown here is derived from an EMBL/GenBank/DDBJ whole genome shotgun (WGS) entry which is preliminary data.</text>
</comment>
<evidence type="ECO:0000256" key="5">
    <source>
        <dbReference type="ARBA" id="ARBA00022692"/>
    </source>
</evidence>
<evidence type="ECO:0000256" key="3">
    <source>
        <dbReference type="ARBA" id="ARBA00022475"/>
    </source>
</evidence>
<dbReference type="AlphaFoldDB" id="A0A2M8KTQ9"/>
<evidence type="ECO:0000256" key="11">
    <source>
        <dbReference type="ARBA" id="ARBA00023136"/>
    </source>
</evidence>
<keyword evidence="11 12" id="KW-0472">Membrane</keyword>
<keyword evidence="3 12" id="KW-1003">Cell membrane</keyword>
<dbReference type="InterPro" id="IPR022919">
    <property type="entry name" value="Pept_M48_protease_HtpX"/>
</dbReference>
<dbReference type="CDD" id="cd07340">
    <property type="entry name" value="M48B_Htpx_like"/>
    <property type="match status" value="1"/>
</dbReference>
<evidence type="ECO:0000313" key="15">
    <source>
        <dbReference type="Proteomes" id="UP000229554"/>
    </source>
</evidence>
<feature type="binding site" evidence="12">
    <location>
        <position position="148"/>
    </location>
    <ligand>
        <name>Zn(2+)</name>
        <dbReference type="ChEBI" id="CHEBI:29105"/>
        <note>catalytic</note>
    </ligand>
</feature>
<dbReference type="InterPro" id="IPR001915">
    <property type="entry name" value="Peptidase_M48"/>
</dbReference>
<keyword evidence="7 12" id="KW-0378">Hydrolase</keyword>
<comment type="cofactor">
    <cofactor evidence="12">
        <name>Zn(2+)</name>
        <dbReference type="ChEBI" id="CHEBI:29105"/>
    </cofactor>
    <text evidence="12">Binds 1 zinc ion per subunit.</text>
</comment>
<evidence type="ECO:0000256" key="7">
    <source>
        <dbReference type="ARBA" id="ARBA00022801"/>
    </source>
</evidence>
<feature type="transmembrane region" description="Helical" evidence="12">
    <location>
        <begin position="38"/>
        <end position="61"/>
    </location>
</feature>
<organism evidence="14 15">
    <name type="scientific">Candidatus Roizmanbacteria bacterium CG10_big_fil_rev_8_21_14_0_10_39_6</name>
    <dbReference type="NCBI Taxonomy" id="1974853"/>
    <lineage>
        <taxon>Bacteria</taxon>
        <taxon>Candidatus Roizmaniibacteriota</taxon>
    </lineage>
</organism>
<feature type="active site" evidence="12">
    <location>
        <position position="145"/>
    </location>
</feature>
<feature type="binding site" evidence="12">
    <location>
        <position position="144"/>
    </location>
    <ligand>
        <name>Zn(2+)</name>
        <dbReference type="ChEBI" id="CHEBI:29105"/>
        <note>catalytic</note>
    </ligand>
</feature>
<evidence type="ECO:0000256" key="12">
    <source>
        <dbReference type="HAMAP-Rule" id="MF_00188"/>
    </source>
</evidence>
<comment type="similarity">
    <text evidence="2 12">Belongs to the peptidase M48B family.</text>
</comment>
<dbReference type="GO" id="GO:0006508">
    <property type="term" value="P:proteolysis"/>
    <property type="evidence" value="ECO:0007669"/>
    <property type="project" value="UniProtKB-KW"/>
</dbReference>
<dbReference type="InterPro" id="IPR050083">
    <property type="entry name" value="HtpX_protease"/>
</dbReference>
<keyword evidence="8 12" id="KW-0862">Zinc</keyword>
<dbReference type="PANTHER" id="PTHR43221">
    <property type="entry name" value="PROTEASE HTPX"/>
    <property type="match status" value="1"/>
</dbReference>
<feature type="transmembrane region" description="Helical" evidence="12">
    <location>
        <begin position="191"/>
        <end position="211"/>
    </location>
</feature>
<evidence type="ECO:0000256" key="4">
    <source>
        <dbReference type="ARBA" id="ARBA00022670"/>
    </source>
</evidence>
<keyword evidence="6 12" id="KW-0479">Metal-binding</keyword>
<dbReference type="Pfam" id="PF01435">
    <property type="entry name" value="Peptidase_M48"/>
    <property type="match status" value="1"/>
</dbReference>
<dbReference type="EMBL" id="PFED01000021">
    <property type="protein sequence ID" value="PJE63253.1"/>
    <property type="molecule type" value="Genomic_DNA"/>
</dbReference>
<dbReference type="HAMAP" id="MF_00188">
    <property type="entry name" value="Pept_M48_protease_HtpX"/>
    <property type="match status" value="1"/>
</dbReference>
<evidence type="ECO:0000256" key="1">
    <source>
        <dbReference type="ARBA" id="ARBA00004651"/>
    </source>
</evidence>
<evidence type="ECO:0000313" key="14">
    <source>
        <dbReference type="EMBL" id="PJE63253.1"/>
    </source>
</evidence>
<protein>
    <recommendedName>
        <fullName evidence="12">Protease HtpX homolog</fullName>
        <ecNumber evidence="12">3.4.24.-</ecNumber>
    </recommendedName>
</protein>
<sequence length="299" mass="33205">MNVYSEIAANKTKTYVALVIFFLFASSILYVLGKAMGMAGPGLFLFAFLISMGANVVSYYYSDKIVLKLHNAKEADREQFFDLYTVTENLAIAAGIPKPKVYIIQEPAPNAFATGRDYKHSIVVVTTGLLELLDRRELEGVIAHELSHIKNYDMLLMTVVSIVVGLIVYATDFFMRAQWFRNSDDNNKQGALWVVIALIMAIIAPLAATLLQLAISRKREFLADASGAYITRNPQALASALEKISTSSVPMMSSATNATAHLFFENPFGSDKNKKKSWLVNMFSTHPPLTERIAKLRTM</sequence>
<proteinExistence type="inferred from homology"/>
<feature type="transmembrane region" description="Helical" evidence="12">
    <location>
        <begin position="154"/>
        <end position="171"/>
    </location>
</feature>
<dbReference type="Proteomes" id="UP000229554">
    <property type="component" value="Unassembled WGS sequence"/>
</dbReference>
<keyword evidence="10 12" id="KW-0482">Metalloprotease</keyword>
<accession>A0A2M8KTQ9</accession>
<evidence type="ECO:0000256" key="9">
    <source>
        <dbReference type="ARBA" id="ARBA00022989"/>
    </source>
</evidence>
<dbReference type="Gene3D" id="3.30.2010.10">
    <property type="entry name" value="Metalloproteases ('zincins'), catalytic domain"/>
    <property type="match status" value="1"/>
</dbReference>
<keyword evidence="4 12" id="KW-0645">Protease</keyword>
<keyword evidence="5 12" id="KW-0812">Transmembrane</keyword>
<reference evidence="15" key="1">
    <citation type="submission" date="2017-09" db="EMBL/GenBank/DDBJ databases">
        <title>Depth-based differentiation of microbial function through sediment-hosted aquifers and enrichment of novel symbionts in the deep terrestrial subsurface.</title>
        <authorList>
            <person name="Probst A.J."/>
            <person name="Ladd B."/>
            <person name="Jarett J.K."/>
            <person name="Geller-Mcgrath D.E."/>
            <person name="Sieber C.M.K."/>
            <person name="Emerson J.B."/>
            <person name="Anantharaman K."/>
            <person name="Thomas B.C."/>
            <person name="Malmstrom R."/>
            <person name="Stieglmeier M."/>
            <person name="Klingl A."/>
            <person name="Woyke T."/>
            <person name="Ryan C.M."/>
            <person name="Banfield J.F."/>
        </authorList>
    </citation>
    <scope>NUCLEOTIDE SEQUENCE [LARGE SCALE GENOMIC DNA]</scope>
</reference>
<dbReference type="GO" id="GO:0005886">
    <property type="term" value="C:plasma membrane"/>
    <property type="evidence" value="ECO:0007669"/>
    <property type="project" value="UniProtKB-SubCell"/>
</dbReference>
<dbReference type="GO" id="GO:0008270">
    <property type="term" value="F:zinc ion binding"/>
    <property type="evidence" value="ECO:0007669"/>
    <property type="project" value="UniProtKB-UniRule"/>
</dbReference>
<evidence type="ECO:0000256" key="2">
    <source>
        <dbReference type="ARBA" id="ARBA00009779"/>
    </source>
</evidence>
<name>A0A2M8KTQ9_9BACT</name>
<evidence type="ECO:0000256" key="8">
    <source>
        <dbReference type="ARBA" id="ARBA00022833"/>
    </source>
</evidence>
<feature type="transmembrane region" description="Helical" evidence="12">
    <location>
        <begin position="12"/>
        <end position="32"/>
    </location>
</feature>
<keyword evidence="9 12" id="KW-1133">Transmembrane helix</keyword>
<evidence type="ECO:0000256" key="10">
    <source>
        <dbReference type="ARBA" id="ARBA00023049"/>
    </source>
</evidence>